<feature type="transmembrane region" description="Helical" evidence="1">
    <location>
        <begin position="217"/>
        <end position="234"/>
    </location>
</feature>
<evidence type="ECO:0000259" key="2">
    <source>
        <dbReference type="Pfam" id="PF00487"/>
    </source>
</evidence>
<keyword evidence="1" id="KW-1133">Transmembrane helix</keyword>
<feature type="transmembrane region" description="Helical" evidence="1">
    <location>
        <begin position="39"/>
        <end position="59"/>
    </location>
</feature>
<organism evidence="3 4">
    <name type="scientific">Blastopirellula retiformator</name>
    <dbReference type="NCBI Taxonomy" id="2527970"/>
    <lineage>
        <taxon>Bacteria</taxon>
        <taxon>Pseudomonadati</taxon>
        <taxon>Planctomycetota</taxon>
        <taxon>Planctomycetia</taxon>
        <taxon>Pirellulales</taxon>
        <taxon>Pirellulaceae</taxon>
        <taxon>Blastopirellula</taxon>
    </lineage>
</organism>
<dbReference type="AlphaFoldDB" id="A0A5C5V221"/>
<keyword evidence="4" id="KW-1185">Reference proteome</keyword>
<dbReference type="EMBL" id="SJPF01000003">
    <property type="protein sequence ID" value="TWT32654.1"/>
    <property type="molecule type" value="Genomic_DNA"/>
</dbReference>
<gene>
    <name evidence="3" type="ORF">Enr8_24590</name>
</gene>
<proteinExistence type="predicted"/>
<dbReference type="CDD" id="cd01060">
    <property type="entry name" value="Membrane-FADS-like"/>
    <property type="match status" value="1"/>
</dbReference>
<feature type="transmembrane region" description="Helical" evidence="1">
    <location>
        <begin position="99"/>
        <end position="121"/>
    </location>
</feature>
<dbReference type="GO" id="GO:0006629">
    <property type="term" value="P:lipid metabolic process"/>
    <property type="evidence" value="ECO:0007669"/>
    <property type="project" value="InterPro"/>
</dbReference>
<feature type="transmembrane region" description="Helical" evidence="1">
    <location>
        <begin position="151"/>
        <end position="173"/>
    </location>
</feature>
<comment type="caution">
    <text evidence="3">The sequence shown here is derived from an EMBL/GenBank/DDBJ whole genome shotgun (WGS) entry which is preliminary data.</text>
</comment>
<dbReference type="RefSeq" id="WP_146431850.1">
    <property type="nucleotide sequence ID" value="NZ_SJPF01000003.1"/>
</dbReference>
<evidence type="ECO:0000256" key="1">
    <source>
        <dbReference type="SAM" id="Phobius"/>
    </source>
</evidence>
<accession>A0A5C5V221</accession>
<dbReference type="InterPro" id="IPR005804">
    <property type="entry name" value="FA_desaturase_dom"/>
</dbReference>
<evidence type="ECO:0000313" key="3">
    <source>
        <dbReference type="EMBL" id="TWT32654.1"/>
    </source>
</evidence>
<sequence length="376" mass="43558">MSLADTHSSISQQRATARPEVSLANARRIVHDLLKPNPVIFWTDMLVSFAIGATAFHFVKFCPVFSVAQIGLFLLSCLMFYRLAMFIHEMVHMRTGTFTYFRIVWNILIGIPFLMPSFVYYTHLDHHRRKHYGTDKDGEYLPMGQTGRWQLILFVLSSFVIPPIVVFRCLVLTPLTWVSPKLRQFVYTHLSSMIIDPTYIRPLPTAQAVRIMRLQETACFLWCLGIAIAVVTVGEYPYPFILQAYLTGVTVLMLNAIRTLGAHRYNNDEGEMTFLEQLLDSVNYPHRPWITELWGPTGTRYHALHHLFPSLPYHNMPEAHRRLMEQLPEDAPYRQTNRVTLFSGVIDLWRRSKEVERRNAAQRRAARQQETDSAAC</sequence>
<feature type="domain" description="Fatty acid desaturase" evidence="2">
    <location>
        <begin position="72"/>
        <end position="336"/>
    </location>
</feature>
<dbReference type="Pfam" id="PF00487">
    <property type="entry name" value="FA_desaturase"/>
    <property type="match status" value="1"/>
</dbReference>
<dbReference type="OrthoDB" id="9792534at2"/>
<evidence type="ECO:0000313" key="4">
    <source>
        <dbReference type="Proteomes" id="UP000318878"/>
    </source>
</evidence>
<name>A0A5C5V221_9BACT</name>
<protein>
    <submittedName>
        <fullName evidence="3">Fatty acid desaturase</fullName>
    </submittedName>
</protein>
<reference evidence="3 4" key="1">
    <citation type="submission" date="2019-02" db="EMBL/GenBank/DDBJ databases">
        <title>Deep-cultivation of Planctomycetes and their phenomic and genomic characterization uncovers novel biology.</title>
        <authorList>
            <person name="Wiegand S."/>
            <person name="Jogler M."/>
            <person name="Boedeker C."/>
            <person name="Pinto D."/>
            <person name="Vollmers J."/>
            <person name="Rivas-Marin E."/>
            <person name="Kohn T."/>
            <person name="Peeters S.H."/>
            <person name="Heuer A."/>
            <person name="Rast P."/>
            <person name="Oberbeckmann S."/>
            <person name="Bunk B."/>
            <person name="Jeske O."/>
            <person name="Meyerdierks A."/>
            <person name="Storesund J.E."/>
            <person name="Kallscheuer N."/>
            <person name="Luecker S."/>
            <person name="Lage O.M."/>
            <person name="Pohl T."/>
            <person name="Merkel B.J."/>
            <person name="Hornburger P."/>
            <person name="Mueller R.-W."/>
            <person name="Bruemmer F."/>
            <person name="Labrenz M."/>
            <person name="Spormann A.M."/>
            <person name="Op Den Camp H."/>
            <person name="Overmann J."/>
            <person name="Amann R."/>
            <person name="Jetten M.S.M."/>
            <person name="Mascher T."/>
            <person name="Medema M.H."/>
            <person name="Devos D.P."/>
            <person name="Kaster A.-K."/>
            <person name="Ovreas L."/>
            <person name="Rohde M."/>
            <person name="Galperin M.Y."/>
            <person name="Jogler C."/>
        </authorList>
    </citation>
    <scope>NUCLEOTIDE SEQUENCE [LARGE SCALE GENOMIC DNA]</scope>
    <source>
        <strain evidence="3 4">Enr8</strain>
    </source>
</reference>
<feature type="transmembrane region" description="Helical" evidence="1">
    <location>
        <begin position="65"/>
        <end position="87"/>
    </location>
</feature>
<keyword evidence="1" id="KW-0812">Transmembrane</keyword>
<keyword evidence="1" id="KW-0472">Membrane</keyword>
<feature type="transmembrane region" description="Helical" evidence="1">
    <location>
        <begin position="240"/>
        <end position="257"/>
    </location>
</feature>
<dbReference type="Proteomes" id="UP000318878">
    <property type="component" value="Unassembled WGS sequence"/>
</dbReference>